<name>A0A225X279_9STRA</name>
<feature type="domain" description="Extradiol ring-cleavage dioxygenase class III enzyme subunit B" evidence="6">
    <location>
        <begin position="50"/>
        <end position="159"/>
    </location>
</feature>
<dbReference type="GO" id="GO:0008198">
    <property type="term" value="F:ferrous iron binding"/>
    <property type="evidence" value="ECO:0007669"/>
    <property type="project" value="InterPro"/>
</dbReference>
<dbReference type="PANTHER" id="PTHR30096:SF0">
    <property type="entry name" value="4,5-DOPA DIOXYGENASE EXTRADIOL-LIKE PROTEIN"/>
    <property type="match status" value="1"/>
</dbReference>
<organism evidence="7 8">
    <name type="scientific">Phytophthora megakarya</name>
    <dbReference type="NCBI Taxonomy" id="4795"/>
    <lineage>
        <taxon>Eukaryota</taxon>
        <taxon>Sar</taxon>
        <taxon>Stramenopiles</taxon>
        <taxon>Oomycota</taxon>
        <taxon>Peronosporomycetes</taxon>
        <taxon>Peronosporales</taxon>
        <taxon>Peronosporaceae</taxon>
        <taxon>Phytophthora</taxon>
    </lineage>
</organism>
<dbReference type="InterPro" id="IPR004183">
    <property type="entry name" value="Xdiol_dOase_suB"/>
</dbReference>
<evidence type="ECO:0000313" key="7">
    <source>
        <dbReference type="EMBL" id="OWZ23437.1"/>
    </source>
</evidence>
<keyword evidence="4" id="KW-0862">Zinc</keyword>
<dbReference type="GO" id="GO:0008270">
    <property type="term" value="F:zinc ion binding"/>
    <property type="evidence" value="ECO:0007669"/>
    <property type="project" value="InterPro"/>
</dbReference>
<evidence type="ECO:0000256" key="3">
    <source>
        <dbReference type="ARBA" id="ARBA00022723"/>
    </source>
</evidence>
<dbReference type="Pfam" id="PF02900">
    <property type="entry name" value="LigB"/>
    <property type="match status" value="1"/>
</dbReference>
<reference evidence="8" key="1">
    <citation type="submission" date="2017-03" db="EMBL/GenBank/DDBJ databases">
        <title>Phytopthora megakarya and P. palmivora, two closely related causual agents of cacao black pod achieved similar genome size and gene model numbers by different mechanisms.</title>
        <authorList>
            <person name="Ali S."/>
            <person name="Shao J."/>
            <person name="Larry D.J."/>
            <person name="Kronmiller B."/>
            <person name="Shen D."/>
            <person name="Strem M.D."/>
            <person name="Melnick R.L."/>
            <person name="Guiltinan M.J."/>
            <person name="Tyler B.M."/>
            <person name="Meinhardt L.W."/>
            <person name="Bailey B.A."/>
        </authorList>
    </citation>
    <scope>NUCLEOTIDE SEQUENCE [LARGE SCALE GENOMIC DNA]</scope>
    <source>
        <strain evidence="8">zdho120</strain>
    </source>
</reference>
<comment type="caution">
    <text evidence="7">The sequence shown here is derived from an EMBL/GenBank/DDBJ whole genome shotgun (WGS) entry which is preliminary data.</text>
</comment>
<dbReference type="Proteomes" id="UP000198211">
    <property type="component" value="Unassembled WGS sequence"/>
</dbReference>
<keyword evidence="5" id="KW-0560">Oxidoreductase</keyword>
<dbReference type="GO" id="GO:0016702">
    <property type="term" value="F:oxidoreductase activity, acting on single donors with incorporation of molecular oxygen, incorporation of two atoms of oxygen"/>
    <property type="evidence" value="ECO:0007669"/>
    <property type="project" value="UniProtKB-ARBA"/>
</dbReference>
<dbReference type="STRING" id="4795.A0A225X279"/>
<accession>A0A225X279</accession>
<keyword evidence="3" id="KW-0479">Metal-binding</keyword>
<dbReference type="AlphaFoldDB" id="A0A225X279"/>
<proteinExistence type="inferred from homology"/>
<comment type="cofactor">
    <cofactor evidence="1">
        <name>Zn(2+)</name>
        <dbReference type="ChEBI" id="CHEBI:29105"/>
    </cofactor>
</comment>
<dbReference type="CDD" id="cd07363">
    <property type="entry name" value="45_DOPA_Dioxygenase"/>
    <property type="match status" value="1"/>
</dbReference>
<sequence>MPSFRHPVVAISHGPGPAWLFSSGPKDLIRDTRPAAQLMSSLLEKLYPNDENLPKRILFVSAHFESDSSGFEISNASNPDMIYDYYGFPDEAYNVQYPAEGDPAFAQRVKEQLKKNKIKVKLVNRGYDHGVFVPMTLIRPQADIPIVTLSINSDLSDQTHFHSTHNLRDFHSRSPALMEGNKAFQYWLDNTLSSDSNLSVEERTKQITNWRDAPGARYAHPSPNHFMPFVIAAGAGIEDKEAGARAFFRGWVFRHMALANLTTSCRSSLLLEQG</sequence>
<evidence type="ECO:0000256" key="5">
    <source>
        <dbReference type="ARBA" id="ARBA00023002"/>
    </source>
</evidence>
<protein>
    <recommendedName>
        <fullName evidence="6">Extradiol ring-cleavage dioxygenase class III enzyme subunit B domain-containing protein</fullName>
    </recommendedName>
</protein>
<evidence type="ECO:0000256" key="2">
    <source>
        <dbReference type="ARBA" id="ARBA00007581"/>
    </source>
</evidence>
<dbReference type="PIRSF" id="PIRSF006157">
    <property type="entry name" value="Doxgns_DODA"/>
    <property type="match status" value="1"/>
</dbReference>
<dbReference type="InterPro" id="IPR014436">
    <property type="entry name" value="Extradiol_dOase_DODA"/>
</dbReference>
<dbReference type="EMBL" id="NBNE01000064">
    <property type="protein sequence ID" value="OWZ23437.1"/>
    <property type="molecule type" value="Genomic_DNA"/>
</dbReference>
<dbReference type="OrthoDB" id="7396853at2759"/>
<dbReference type="Gene3D" id="3.40.830.10">
    <property type="entry name" value="LigB-like"/>
    <property type="match status" value="2"/>
</dbReference>
<comment type="similarity">
    <text evidence="2">Belongs to the DODA-type extradiol aromatic ring-opening dioxygenase family.</text>
</comment>
<dbReference type="PANTHER" id="PTHR30096">
    <property type="entry name" value="4,5-DOPA DIOXYGENASE EXTRADIOL-LIKE PROTEIN"/>
    <property type="match status" value="1"/>
</dbReference>
<evidence type="ECO:0000313" key="8">
    <source>
        <dbReference type="Proteomes" id="UP000198211"/>
    </source>
</evidence>
<evidence type="ECO:0000256" key="4">
    <source>
        <dbReference type="ARBA" id="ARBA00022833"/>
    </source>
</evidence>
<gene>
    <name evidence="7" type="ORF">PHMEG_0001684</name>
</gene>
<dbReference type="SUPFAM" id="SSF53213">
    <property type="entry name" value="LigB-like"/>
    <property type="match status" value="1"/>
</dbReference>
<evidence type="ECO:0000256" key="1">
    <source>
        <dbReference type="ARBA" id="ARBA00001947"/>
    </source>
</evidence>
<keyword evidence="8" id="KW-1185">Reference proteome</keyword>
<evidence type="ECO:0000259" key="6">
    <source>
        <dbReference type="Pfam" id="PF02900"/>
    </source>
</evidence>